<protein>
    <submittedName>
        <fullName evidence="1">Uncharacterized protein</fullName>
    </submittedName>
</protein>
<keyword evidence="2" id="KW-1185">Reference proteome</keyword>
<proteinExistence type="predicted"/>
<organism evidence="1 2">
    <name type="scientific">Discina gigas</name>
    <dbReference type="NCBI Taxonomy" id="1032678"/>
    <lineage>
        <taxon>Eukaryota</taxon>
        <taxon>Fungi</taxon>
        <taxon>Dikarya</taxon>
        <taxon>Ascomycota</taxon>
        <taxon>Pezizomycotina</taxon>
        <taxon>Pezizomycetes</taxon>
        <taxon>Pezizales</taxon>
        <taxon>Discinaceae</taxon>
        <taxon>Discina</taxon>
    </lineage>
</organism>
<comment type="caution">
    <text evidence="1">The sequence shown here is derived from an EMBL/GenBank/DDBJ whole genome shotgun (WGS) entry which is preliminary data.</text>
</comment>
<reference evidence="1 2" key="1">
    <citation type="submission" date="2024-02" db="EMBL/GenBank/DDBJ databases">
        <title>Discinaceae phylogenomics.</title>
        <authorList>
            <person name="Dirks A.C."/>
            <person name="James T.Y."/>
        </authorList>
    </citation>
    <scope>NUCLEOTIDE SEQUENCE [LARGE SCALE GENOMIC DNA]</scope>
    <source>
        <strain evidence="1 2">ACD0624</strain>
    </source>
</reference>
<evidence type="ECO:0000313" key="2">
    <source>
        <dbReference type="Proteomes" id="UP001447188"/>
    </source>
</evidence>
<sequence>MSLRDLFHLFDSTGSGNTDRRLIEKLTYGSADVGAPRLDESLITNLIWLLIAEYRTDEEMQAAIPNNAFDRIEETANMQDSEEFIIQLGNGQSTEWDAALKRATPDTPNHLIDVARELSRQVDAFPKLWSRLCEILSEQEFASFTAWLNLSSQRLTGKNAVDLA</sequence>
<evidence type="ECO:0000313" key="1">
    <source>
        <dbReference type="EMBL" id="KAL0630430.1"/>
    </source>
</evidence>
<dbReference type="Proteomes" id="UP001447188">
    <property type="component" value="Unassembled WGS sequence"/>
</dbReference>
<dbReference type="EMBL" id="JBBBZM010000666">
    <property type="protein sequence ID" value="KAL0630430.1"/>
    <property type="molecule type" value="Genomic_DNA"/>
</dbReference>
<name>A0ABR3G3R4_9PEZI</name>
<accession>A0ABR3G3R4</accession>
<gene>
    <name evidence="1" type="ORF">Q9L58_010723</name>
</gene>